<gene>
    <name evidence="9" type="ORF">OJ962_07895</name>
</gene>
<evidence type="ECO:0000256" key="1">
    <source>
        <dbReference type="ARBA" id="ARBA00004651"/>
    </source>
</evidence>
<evidence type="ECO:0000313" key="9">
    <source>
        <dbReference type="EMBL" id="MDA0137411.1"/>
    </source>
</evidence>
<evidence type="ECO:0000256" key="3">
    <source>
        <dbReference type="ARBA" id="ARBA00022475"/>
    </source>
</evidence>
<proteinExistence type="predicted"/>
<evidence type="ECO:0000256" key="2">
    <source>
        <dbReference type="ARBA" id="ARBA00022448"/>
    </source>
</evidence>
<dbReference type="Pfam" id="PF03600">
    <property type="entry name" value="CitMHS"/>
    <property type="match status" value="1"/>
</dbReference>
<feature type="transmembrane region" description="Helical" evidence="7">
    <location>
        <begin position="23"/>
        <end position="39"/>
    </location>
</feature>
<dbReference type="PANTHER" id="PTHR43302:SF5">
    <property type="entry name" value="TRANSPORTER ARSB-RELATED"/>
    <property type="match status" value="1"/>
</dbReference>
<feature type="transmembrane region" description="Helical" evidence="7">
    <location>
        <begin position="92"/>
        <end position="122"/>
    </location>
</feature>
<dbReference type="PANTHER" id="PTHR43302">
    <property type="entry name" value="TRANSPORTER ARSB-RELATED"/>
    <property type="match status" value="1"/>
</dbReference>
<name>A0ABT4RFT8_9ACTN</name>
<comment type="subcellular location">
    <subcellularLocation>
        <location evidence="1">Cell membrane</location>
        <topology evidence="1">Multi-pass membrane protein</topology>
    </subcellularLocation>
</comment>
<keyword evidence="4 7" id="KW-0812">Transmembrane</keyword>
<dbReference type="Proteomes" id="UP001147700">
    <property type="component" value="Unassembled WGS sequence"/>
</dbReference>
<protein>
    <submittedName>
        <fullName evidence="9">SLC13 family permease</fullName>
    </submittedName>
</protein>
<feature type="domain" description="Citrate transporter-like" evidence="8">
    <location>
        <begin position="15"/>
        <end position="329"/>
    </location>
</feature>
<evidence type="ECO:0000259" key="8">
    <source>
        <dbReference type="Pfam" id="PF03600"/>
    </source>
</evidence>
<evidence type="ECO:0000256" key="6">
    <source>
        <dbReference type="ARBA" id="ARBA00023136"/>
    </source>
</evidence>
<accession>A0ABT4RFT8</accession>
<keyword evidence="2" id="KW-0813">Transport</keyword>
<feature type="transmembrane region" description="Helical" evidence="7">
    <location>
        <begin position="369"/>
        <end position="390"/>
    </location>
</feature>
<reference evidence="9" key="1">
    <citation type="submission" date="2022-10" db="EMBL/GenBank/DDBJ databases">
        <title>The WGS of Solirubrobacter sp. CPCC 204708.</title>
        <authorList>
            <person name="Jiang Z."/>
        </authorList>
    </citation>
    <scope>NUCLEOTIDE SEQUENCE</scope>
    <source>
        <strain evidence="9">CPCC 204708</strain>
    </source>
</reference>
<keyword evidence="5 7" id="KW-1133">Transmembrane helix</keyword>
<feature type="transmembrane region" description="Helical" evidence="7">
    <location>
        <begin position="51"/>
        <end position="72"/>
    </location>
</feature>
<evidence type="ECO:0000256" key="4">
    <source>
        <dbReference type="ARBA" id="ARBA00022692"/>
    </source>
</evidence>
<keyword evidence="6 7" id="KW-0472">Membrane</keyword>
<feature type="transmembrane region" description="Helical" evidence="7">
    <location>
        <begin position="254"/>
        <end position="272"/>
    </location>
</feature>
<dbReference type="InterPro" id="IPR004680">
    <property type="entry name" value="Cit_transptr-like_dom"/>
</dbReference>
<feature type="transmembrane region" description="Helical" evidence="7">
    <location>
        <begin position="157"/>
        <end position="184"/>
    </location>
</feature>
<feature type="transmembrane region" description="Helical" evidence="7">
    <location>
        <begin position="311"/>
        <end position="336"/>
    </location>
</feature>
<dbReference type="EMBL" id="JAPCID010000009">
    <property type="protein sequence ID" value="MDA0137411.1"/>
    <property type="molecule type" value="Genomic_DNA"/>
</dbReference>
<dbReference type="RefSeq" id="WP_202955744.1">
    <property type="nucleotide sequence ID" value="NZ_JAPCID010000009.1"/>
</dbReference>
<evidence type="ECO:0000313" key="10">
    <source>
        <dbReference type="Proteomes" id="UP001147700"/>
    </source>
</evidence>
<keyword evidence="10" id="KW-1185">Reference proteome</keyword>
<keyword evidence="3" id="KW-1003">Cell membrane</keyword>
<evidence type="ECO:0000256" key="7">
    <source>
        <dbReference type="SAM" id="Phobius"/>
    </source>
</evidence>
<organism evidence="9 10">
    <name type="scientific">Solirubrobacter deserti</name>
    <dbReference type="NCBI Taxonomy" id="2282478"/>
    <lineage>
        <taxon>Bacteria</taxon>
        <taxon>Bacillati</taxon>
        <taxon>Actinomycetota</taxon>
        <taxon>Thermoleophilia</taxon>
        <taxon>Solirubrobacterales</taxon>
        <taxon>Solirubrobacteraceae</taxon>
        <taxon>Solirubrobacter</taxon>
    </lineage>
</organism>
<sequence>MIAAAAALVAAIAAAIGRRAPEALVALVGAALLLVFGVLEPDAALDEAESLASTLIVLASLLVLGDGCERAGLFDALAARMAARARGSGPRLLGYVFGAAVAVTAVLGLDATVVLLTPAAFAAAAKARLAGRPHVYACSHLANSASTLLPVSNLTNLLAFSATGLSFAGFAAHMALPTAVAIAIEWIVIRRVFRTALAAPGTTPDAAPPPLPRRPLVILALTLAGFVVAEPLHLDPAWPAALGALAMVPRIRAIDFPLLAFVLGLSLIVRALADAGLADIAADVLPSGTGLLALLGATFLAAALANTLNNVPALLVLLPAAAAAGPHIVLAVLIGVNAGPNLTYTGSLATLLWRRVLHQQGEQVSHREFHLLGVLSVPPILVLGTVALWLTV</sequence>
<feature type="transmembrane region" description="Helical" evidence="7">
    <location>
        <begin position="284"/>
        <end position="305"/>
    </location>
</feature>
<comment type="caution">
    <text evidence="9">The sequence shown here is derived from an EMBL/GenBank/DDBJ whole genome shotgun (WGS) entry which is preliminary data.</text>
</comment>
<evidence type="ECO:0000256" key="5">
    <source>
        <dbReference type="ARBA" id="ARBA00022989"/>
    </source>
</evidence>